<feature type="compositionally biased region" description="Basic and acidic residues" evidence="1">
    <location>
        <begin position="140"/>
        <end position="152"/>
    </location>
</feature>
<dbReference type="OrthoDB" id="31608at10239"/>
<sequence length="159" mass="18898">MIGSTVIFEYHEMCYPYHIACFHTHKQLTNEELEAEMCKVLGWDEMDDWHRHSLKFIDHNRLRGLTILGEEIDPDIIRALKRFFPESLKGMGGDQSFGNFSYQYYDAKANEVIWMNLYQEELQERLHELQKASAILYQERRSREKEERKNDESGTTGNS</sequence>
<evidence type="ECO:0000313" key="3">
    <source>
        <dbReference type="Proteomes" id="UP000221837"/>
    </source>
</evidence>
<proteinExistence type="predicted"/>
<feature type="region of interest" description="Disordered" evidence="1">
    <location>
        <begin position="140"/>
        <end position="159"/>
    </location>
</feature>
<name>A0A1S6UB62_9CAUD</name>
<gene>
    <name evidence="2" type="ORF">BF_0426</name>
</gene>
<keyword evidence="3" id="KW-1185">Reference proteome</keyword>
<accession>A0A1S6UB62</accession>
<dbReference type="Proteomes" id="UP000221837">
    <property type="component" value="Genome"/>
</dbReference>
<evidence type="ECO:0000313" key="2">
    <source>
        <dbReference type="EMBL" id="AQW88951.1"/>
    </source>
</evidence>
<protein>
    <submittedName>
        <fullName evidence="2">Uncharacterized protein</fullName>
    </submittedName>
</protein>
<dbReference type="EMBL" id="KY630187">
    <property type="protein sequence ID" value="AQW88951.1"/>
    <property type="molecule type" value="Genomic_DNA"/>
</dbReference>
<evidence type="ECO:0000256" key="1">
    <source>
        <dbReference type="SAM" id="MobiDB-lite"/>
    </source>
</evidence>
<organism evidence="2 3">
    <name type="scientific">Serratia phage BF</name>
    <dbReference type="NCBI Taxonomy" id="1962671"/>
    <lineage>
        <taxon>Viruses</taxon>
        <taxon>Duplodnaviria</taxon>
        <taxon>Heunggongvirae</taxon>
        <taxon>Uroviricota</taxon>
        <taxon>Caudoviricetes</taxon>
        <taxon>Eneladusvirus</taxon>
        <taxon>Eneladusvirus BF</taxon>
    </lineage>
</organism>
<reference evidence="2" key="1">
    <citation type="submission" date="2017-02" db="EMBL/GenBank/DDBJ databases">
        <title>Genome sequence of Serratia marcescens phage BF.</title>
        <authorList>
            <person name="Casey E."/>
            <person name="Fitzgerald B."/>
            <person name="Mahony J."/>
            <person name="Lugli G."/>
            <person name="Ventura M."/>
            <person name="van Sinderen D."/>
        </authorList>
    </citation>
    <scope>NUCLEOTIDE SEQUENCE [LARGE SCALE GENOMIC DNA]</scope>
</reference>